<name>A0AAW1GXB2_SAPOF</name>
<dbReference type="InterPro" id="IPR004314">
    <property type="entry name" value="Neprosin"/>
</dbReference>
<comment type="caution">
    <text evidence="2">The sequence shown here is derived from an EMBL/GenBank/DDBJ whole genome shotgun (WGS) entry which is preliminary data.</text>
</comment>
<keyword evidence="3" id="KW-1185">Reference proteome</keyword>
<dbReference type="PANTHER" id="PTHR31589:SF223">
    <property type="entry name" value="PROTEIN, PUTATIVE (DUF239)-RELATED"/>
    <property type="match status" value="1"/>
</dbReference>
<accession>A0AAW1GXB2</accession>
<dbReference type="EMBL" id="JBDFQZ010000013">
    <property type="protein sequence ID" value="KAK9668181.1"/>
    <property type="molecule type" value="Genomic_DNA"/>
</dbReference>
<reference evidence="2" key="1">
    <citation type="submission" date="2024-03" db="EMBL/GenBank/DDBJ databases">
        <title>WGS assembly of Saponaria officinalis var. Norfolk2.</title>
        <authorList>
            <person name="Jenkins J."/>
            <person name="Shu S."/>
            <person name="Grimwood J."/>
            <person name="Barry K."/>
            <person name="Goodstein D."/>
            <person name="Schmutz J."/>
            <person name="Leebens-Mack J."/>
            <person name="Osbourn A."/>
        </authorList>
    </citation>
    <scope>NUCLEOTIDE SEQUENCE [LARGE SCALE GENOMIC DNA]</scope>
    <source>
        <strain evidence="2">JIC</strain>
    </source>
</reference>
<organism evidence="2 3">
    <name type="scientific">Saponaria officinalis</name>
    <name type="common">Common soapwort</name>
    <name type="synonym">Lychnis saponaria</name>
    <dbReference type="NCBI Taxonomy" id="3572"/>
    <lineage>
        <taxon>Eukaryota</taxon>
        <taxon>Viridiplantae</taxon>
        <taxon>Streptophyta</taxon>
        <taxon>Embryophyta</taxon>
        <taxon>Tracheophyta</taxon>
        <taxon>Spermatophyta</taxon>
        <taxon>Magnoliopsida</taxon>
        <taxon>eudicotyledons</taxon>
        <taxon>Gunneridae</taxon>
        <taxon>Pentapetalae</taxon>
        <taxon>Caryophyllales</taxon>
        <taxon>Caryophyllaceae</taxon>
        <taxon>Caryophylleae</taxon>
        <taxon>Saponaria</taxon>
    </lineage>
</organism>
<evidence type="ECO:0000259" key="1">
    <source>
        <dbReference type="PROSITE" id="PS52045"/>
    </source>
</evidence>
<protein>
    <recommendedName>
        <fullName evidence="1">Neprosin PEP catalytic domain-containing protein</fullName>
    </recommendedName>
</protein>
<evidence type="ECO:0000313" key="3">
    <source>
        <dbReference type="Proteomes" id="UP001443914"/>
    </source>
</evidence>
<dbReference type="AlphaFoldDB" id="A0AAW1GXB2"/>
<gene>
    <name evidence="2" type="ORF">RND81_13G039700</name>
</gene>
<sequence length="391" mass="43333">MQGLEPIPVEVAIFYICVLHAAQEMIFKTICFILSFLGIAATGLSRKDLSKHAVKTIKTEHGAIYDCVDFYKQPAFDHPLLKNHSFHPDMRPSTTTQRITNKASWTMKGLNATEADIIPLKYGGCPRGTVPIRRTENKKLRPITTNDDISGTVFSLSQTKITPSNIIYNGVGAVISIYKPRVLTSQYSSGEIIIKGGTDTIIAGWTVNPNKYSDSETRFFAYTIAGDMHCFNSECGFVLLSSDVPLDALLKPVSVRGQQIYVNKFFIYRDPTSGNWWLQLGGIEKEPITLGFWPRKIFTGLQSSGTYAACGGEVYTIATLPPPEMGTGLFPGPFMGDDAYCTEFVVVDNTNTIVYATDTDLYTNNDAYGVMDVRSKYHTYHRFPFGGPNPN</sequence>
<feature type="domain" description="Neprosin PEP catalytic" evidence="1">
    <location>
        <begin position="146"/>
        <end position="391"/>
    </location>
</feature>
<proteinExistence type="predicted"/>
<dbReference type="Proteomes" id="UP001443914">
    <property type="component" value="Unassembled WGS sequence"/>
</dbReference>
<dbReference type="Pfam" id="PF03080">
    <property type="entry name" value="Neprosin"/>
    <property type="match status" value="1"/>
</dbReference>
<evidence type="ECO:0000313" key="2">
    <source>
        <dbReference type="EMBL" id="KAK9668181.1"/>
    </source>
</evidence>
<dbReference type="PROSITE" id="PS52045">
    <property type="entry name" value="NEPROSIN_PEP_CD"/>
    <property type="match status" value="1"/>
</dbReference>
<dbReference type="InterPro" id="IPR053168">
    <property type="entry name" value="Glutamic_endopeptidase"/>
</dbReference>
<dbReference type="PANTHER" id="PTHR31589">
    <property type="entry name" value="PROTEIN, PUTATIVE (DUF239)-RELATED-RELATED"/>
    <property type="match status" value="1"/>
</dbReference>
<dbReference type="InterPro" id="IPR025521">
    <property type="entry name" value="Neprosin_propep"/>
</dbReference>
<dbReference type="Pfam" id="PF14365">
    <property type="entry name" value="Neprosin_AP"/>
    <property type="match status" value="1"/>
</dbReference>
<dbReference type="Gene3D" id="3.90.1320.10">
    <property type="entry name" value="Outer-capsid protein sigma 3, large lobe"/>
    <property type="match status" value="1"/>
</dbReference>